<accession>I7L8X2</accession>
<dbReference type="OrthoDB" id="9763453at2"/>
<evidence type="ECO:0000256" key="4">
    <source>
        <dbReference type="ARBA" id="ARBA00022679"/>
    </source>
</evidence>
<dbReference type="GO" id="GO:0005737">
    <property type="term" value="C:cytoplasm"/>
    <property type="evidence" value="ECO:0007669"/>
    <property type="project" value="TreeGrafter"/>
</dbReference>
<comment type="cofactor">
    <cofactor evidence="1">
        <name>pyridoxal 5'-phosphate</name>
        <dbReference type="ChEBI" id="CHEBI:597326"/>
    </cofactor>
</comment>
<dbReference type="InterPro" id="IPR004839">
    <property type="entry name" value="Aminotransferase_I/II_large"/>
</dbReference>
<dbReference type="InterPro" id="IPR015421">
    <property type="entry name" value="PyrdxlP-dep_Trfase_major"/>
</dbReference>
<evidence type="ECO:0000313" key="9">
    <source>
        <dbReference type="Proteomes" id="UP000006078"/>
    </source>
</evidence>
<evidence type="ECO:0000313" key="7">
    <source>
        <dbReference type="EMBL" id="CCI83442.1"/>
    </source>
</evidence>
<dbReference type="Pfam" id="PF00155">
    <property type="entry name" value="Aminotran_1_2"/>
    <property type="match status" value="1"/>
</dbReference>
<dbReference type="InterPro" id="IPR015422">
    <property type="entry name" value="PyrdxlP-dep_Trfase_small"/>
</dbReference>
<dbReference type="Proteomes" id="UP000011016">
    <property type="component" value="Unassembled WGS sequence"/>
</dbReference>
<dbReference type="AlphaFoldDB" id="I7L8X2"/>
<dbReference type="Proteomes" id="UP000006078">
    <property type="component" value="Unassembled WGS sequence"/>
</dbReference>
<evidence type="ECO:0000256" key="1">
    <source>
        <dbReference type="ARBA" id="ARBA00001933"/>
    </source>
</evidence>
<dbReference type="Gene3D" id="3.90.1150.10">
    <property type="entry name" value="Aspartate Aminotransferase, domain 1"/>
    <property type="match status" value="1"/>
</dbReference>
<dbReference type="HOGENOM" id="CLU_017584_4_0_11"/>
<evidence type="ECO:0000256" key="2">
    <source>
        <dbReference type="ARBA" id="ARBA00007441"/>
    </source>
</evidence>
<dbReference type="EMBL" id="AHAE01000036">
    <property type="protein sequence ID" value="EJZ82282.1"/>
    <property type="molecule type" value="Genomic_DNA"/>
</dbReference>
<keyword evidence="4 7" id="KW-0808">Transferase</keyword>
<evidence type="ECO:0000313" key="10">
    <source>
        <dbReference type="Proteomes" id="UP000011016"/>
    </source>
</evidence>
<dbReference type="Gene3D" id="3.40.640.10">
    <property type="entry name" value="Type I PLP-dependent aspartate aminotransferase-like (Major domain)"/>
    <property type="match status" value="1"/>
</dbReference>
<gene>
    <name evidence="7" type="ORF">BN46_0710</name>
    <name evidence="8" type="ORF">HMPREF9719_00803</name>
</gene>
<dbReference type="eggNOG" id="COG0436">
    <property type="taxonomic scope" value="Bacteria"/>
</dbReference>
<proteinExistence type="inferred from homology"/>
<dbReference type="EC" id="2.6.1.-" evidence="7"/>
<sequence length="380" mass="40252">MRPFGETIFATLSRLAAETGAINLGQGFPEGQGPRSMRERAAAEALDGDNQYAPLPGTPALREAICAERERRTGQAYDPVSECLVTVGATEAIAAAVLGLLEPGRTALLIEPFYDSYRAAVALAGGRHETVSLVPDSGGFRLDTDALERVGDVDLIVLNTPHNPTGKILREEELAAIADVAKDRDAIVVADEVYERLAFAGPGHQSIAALPDMRERTLVVSSAGKTFNATGWKTGWALGPSDLIEAVRTVKQFLTFVGTTPVQPAVAHALNNEDAWVEGLRGELAGNEAALAAALKESGARVYRAEAGYFLTADISPWGLGDATQAARLLPEKAGVVAVPVSAFVDDPEDPRYRNLLRFGFSKSPDTIAEAAERLAHALG</sequence>
<evidence type="ECO:0000313" key="8">
    <source>
        <dbReference type="EMBL" id="EJZ82282.1"/>
    </source>
</evidence>
<dbReference type="PANTHER" id="PTHR43807">
    <property type="entry name" value="FI04487P"/>
    <property type="match status" value="1"/>
</dbReference>
<keyword evidence="9" id="KW-1185">Reference proteome</keyword>
<dbReference type="PANTHER" id="PTHR43807:SF20">
    <property type="entry name" value="FI04487P"/>
    <property type="match status" value="1"/>
</dbReference>
<comment type="similarity">
    <text evidence="2">Belongs to the class-I pyridoxal-phosphate-dependent aminotransferase family.</text>
</comment>
<keyword evidence="5" id="KW-0663">Pyridoxal phosphate</keyword>
<dbReference type="CDD" id="cd00609">
    <property type="entry name" value="AAT_like"/>
    <property type="match status" value="1"/>
</dbReference>
<dbReference type="GO" id="GO:0016212">
    <property type="term" value="F:kynurenine-oxoglutarate transaminase activity"/>
    <property type="evidence" value="ECO:0007669"/>
    <property type="project" value="TreeGrafter"/>
</dbReference>
<protein>
    <submittedName>
        <fullName evidence="7">Aminotransferase</fullName>
        <ecNumber evidence="7">2.6.1.-</ecNumber>
    </submittedName>
</protein>
<evidence type="ECO:0000256" key="5">
    <source>
        <dbReference type="ARBA" id="ARBA00022898"/>
    </source>
</evidence>
<dbReference type="SUPFAM" id="SSF53383">
    <property type="entry name" value="PLP-dependent transferases"/>
    <property type="match status" value="1"/>
</dbReference>
<evidence type="ECO:0000259" key="6">
    <source>
        <dbReference type="Pfam" id="PF00155"/>
    </source>
</evidence>
<dbReference type="RefSeq" id="WP_004600693.1">
    <property type="nucleotide sequence ID" value="NZ_HF541866.1"/>
</dbReference>
<comment type="caution">
    <text evidence="7">The sequence shown here is derived from an EMBL/GenBank/DDBJ whole genome shotgun (WGS) entry which is preliminary data.</text>
</comment>
<dbReference type="InterPro" id="IPR015424">
    <property type="entry name" value="PyrdxlP-dep_Trfase"/>
</dbReference>
<dbReference type="GO" id="GO:0030170">
    <property type="term" value="F:pyridoxal phosphate binding"/>
    <property type="evidence" value="ECO:0007669"/>
    <property type="project" value="InterPro"/>
</dbReference>
<dbReference type="InterPro" id="IPR051326">
    <property type="entry name" value="Kynurenine-oxoglutarate_AT"/>
</dbReference>
<reference evidence="7 10" key="1">
    <citation type="journal article" date="2012" name="J. Bacteriol.">
        <title>Draft Genome Sequence of Turicella otitidis ATCC 51513, Isolated from Middle Ear Fluid from a Child with Otitis Media.</title>
        <authorList>
            <person name="Brinkrolf K."/>
            <person name="Schneider J."/>
            <person name="Knecht M."/>
            <person name="Ruckert C."/>
            <person name="Tauch A."/>
        </authorList>
    </citation>
    <scope>NUCLEOTIDE SEQUENCE [LARGE SCALE GENOMIC DNA]</scope>
    <source>
        <strain evidence="7 10">ATCC 51513</strain>
    </source>
</reference>
<reference evidence="8 9" key="2">
    <citation type="submission" date="2012-08" db="EMBL/GenBank/DDBJ databases">
        <title>The Genome Sequence of Turicella otitidis ATCC 51513.</title>
        <authorList>
            <consortium name="The Broad Institute Genome Sequencing Platform"/>
            <person name="Earl A."/>
            <person name="Ward D."/>
            <person name="Feldgarden M."/>
            <person name="Gevers D."/>
            <person name="Huys G."/>
            <person name="Walker B."/>
            <person name="Young S.K."/>
            <person name="Zeng Q."/>
            <person name="Gargeya S."/>
            <person name="Fitzgerald M."/>
            <person name="Haas B."/>
            <person name="Abouelleil A."/>
            <person name="Alvarado L."/>
            <person name="Arachchi H.M."/>
            <person name="Berlin A.M."/>
            <person name="Chapman S.B."/>
            <person name="Goldberg J."/>
            <person name="Griggs A."/>
            <person name="Gujja S."/>
            <person name="Hansen M."/>
            <person name="Howarth C."/>
            <person name="Imamovic A."/>
            <person name="Larimer J."/>
            <person name="McCowen C."/>
            <person name="Montmayeur A."/>
            <person name="Murphy C."/>
            <person name="Neiman D."/>
            <person name="Pearson M."/>
            <person name="Priest M."/>
            <person name="Roberts A."/>
            <person name="Saif S."/>
            <person name="Shea T."/>
            <person name="Sisk P."/>
            <person name="Sykes S."/>
            <person name="Wortman J."/>
            <person name="Nusbaum C."/>
            <person name="Birren B."/>
        </authorList>
    </citation>
    <scope>NUCLEOTIDE SEQUENCE [LARGE SCALE GENOMIC DNA]</scope>
    <source>
        <strain evidence="8 9">ATCC 51513</strain>
    </source>
</reference>
<keyword evidence="3 7" id="KW-0032">Aminotransferase</keyword>
<organism evidence="7 10">
    <name type="scientific">Corynebacterium otitidis ATCC 51513</name>
    <dbReference type="NCBI Taxonomy" id="883169"/>
    <lineage>
        <taxon>Bacteria</taxon>
        <taxon>Bacillati</taxon>
        <taxon>Actinomycetota</taxon>
        <taxon>Actinomycetes</taxon>
        <taxon>Mycobacteriales</taxon>
        <taxon>Corynebacteriaceae</taxon>
        <taxon>Corynebacterium</taxon>
    </lineage>
</organism>
<dbReference type="PATRIC" id="fig|883169.3.peg.771"/>
<evidence type="ECO:0000256" key="3">
    <source>
        <dbReference type="ARBA" id="ARBA00022576"/>
    </source>
</evidence>
<name>I7L8X2_9CORY</name>
<feature type="domain" description="Aminotransferase class I/classII large" evidence="6">
    <location>
        <begin position="21"/>
        <end position="375"/>
    </location>
</feature>
<dbReference type="EMBL" id="CAJZ01000103">
    <property type="protein sequence ID" value="CCI83442.1"/>
    <property type="molecule type" value="Genomic_DNA"/>
</dbReference>
<dbReference type="FunFam" id="3.40.640.10:FF:000033">
    <property type="entry name" value="Aspartate aminotransferase"/>
    <property type="match status" value="1"/>
</dbReference>